<evidence type="ECO:0000313" key="6">
    <source>
        <dbReference type="EMBL" id="KAK6007781.1"/>
    </source>
</evidence>
<accession>A0ABR0TUD6</accession>
<feature type="region of interest" description="Disordered" evidence="4">
    <location>
        <begin position="1"/>
        <end position="26"/>
    </location>
</feature>
<sequence>MPKPRRNLQATAEETMTPPATLTSTQSVARVQQAAGNNLYRVELPDTKVLLVELPARFRSTIWIKRGGFVLVDTGAMNERENKLDGEIINIVRNEKEWRKEKYWPKEFVQRISYADEDDSDEEESNVGKMPPSDSEDE</sequence>
<dbReference type="PANTHER" id="PTHR21641">
    <property type="entry name" value="TRANSLATION INITIATION FACTOR-RELATED"/>
    <property type="match status" value="1"/>
</dbReference>
<evidence type="ECO:0000256" key="4">
    <source>
        <dbReference type="SAM" id="MobiDB-lite"/>
    </source>
</evidence>
<dbReference type="InterPro" id="IPR039294">
    <property type="entry name" value="EIF1AD"/>
</dbReference>
<keyword evidence="7" id="KW-1185">Reference proteome</keyword>
<feature type="compositionally biased region" description="Low complexity" evidence="4">
    <location>
        <begin position="10"/>
        <end position="23"/>
    </location>
</feature>
<keyword evidence="3" id="KW-0648">Protein biosynthesis</keyword>
<dbReference type="SUPFAM" id="SSF50249">
    <property type="entry name" value="Nucleic acid-binding proteins"/>
    <property type="match status" value="1"/>
</dbReference>
<feature type="domain" description="S1-like" evidence="5">
    <location>
        <begin position="26"/>
        <end position="85"/>
    </location>
</feature>
<protein>
    <recommendedName>
        <fullName evidence="5">S1-like domain-containing protein</fullName>
    </recommendedName>
</protein>
<organism evidence="6 7">
    <name type="scientific">Aureobasidium pullulans</name>
    <name type="common">Black yeast</name>
    <name type="synonym">Pullularia pullulans</name>
    <dbReference type="NCBI Taxonomy" id="5580"/>
    <lineage>
        <taxon>Eukaryota</taxon>
        <taxon>Fungi</taxon>
        <taxon>Dikarya</taxon>
        <taxon>Ascomycota</taxon>
        <taxon>Pezizomycotina</taxon>
        <taxon>Dothideomycetes</taxon>
        <taxon>Dothideomycetidae</taxon>
        <taxon>Dothideales</taxon>
        <taxon>Saccotheciaceae</taxon>
        <taxon>Aureobasidium</taxon>
    </lineage>
</organism>
<dbReference type="Pfam" id="PF01176">
    <property type="entry name" value="eIF-1a"/>
    <property type="match status" value="1"/>
</dbReference>
<evidence type="ECO:0000259" key="5">
    <source>
        <dbReference type="PROSITE" id="PS50832"/>
    </source>
</evidence>
<proteinExistence type="inferred from homology"/>
<name>A0ABR0TUD6_AURPU</name>
<dbReference type="InterPro" id="IPR012340">
    <property type="entry name" value="NA-bd_OB-fold"/>
</dbReference>
<feature type="region of interest" description="Disordered" evidence="4">
    <location>
        <begin position="114"/>
        <end position="138"/>
    </location>
</feature>
<evidence type="ECO:0000256" key="3">
    <source>
        <dbReference type="PROSITE-ProRule" id="PRU00181"/>
    </source>
</evidence>
<dbReference type="SMART" id="SM00652">
    <property type="entry name" value="eIF1a"/>
    <property type="match status" value="1"/>
</dbReference>
<keyword evidence="3" id="KW-0396">Initiation factor</keyword>
<gene>
    <name evidence="6" type="ORF">QM012_004595</name>
</gene>
<dbReference type="Proteomes" id="UP001341245">
    <property type="component" value="Unassembled WGS sequence"/>
</dbReference>
<dbReference type="InterPro" id="IPR006196">
    <property type="entry name" value="RNA-binding_domain_S1_IF1"/>
</dbReference>
<dbReference type="Gene3D" id="2.40.50.140">
    <property type="entry name" value="Nucleic acid-binding proteins"/>
    <property type="match status" value="1"/>
</dbReference>
<dbReference type="PROSITE" id="PS50832">
    <property type="entry name" value="S1_IF1_TYPE"/>
    <property type="match status" value="1"/>
</dbReference>
<keyword evidence="2" id="KW-0694">RNA-binding</keyword>
<dbReference type="EMBL" id="JASGXD010000002">
    <property type="protein sequence ID" value="KAK6007781.1"/>
    <property type="molecule type" value="Genomic_DNA"/>
</dbReference>
<evidence type="ECO:0000256" key="2">
    <source>
        <dbReference type="ARBA" id="ARBA00022884"/>
    </source>
</evidence>
<evidence type="ECO:0000256" key="1">
    <source>
        <dbReference type="ARBA" id="ARBA00007340"/>
    </source>
</evidence>
<feature type="compositionally biased region" description="Acidic residues" evidence="4">
    <location>
        <begin position="115"/>
        <end position="125"/>
    </location>
</feature>
<reference evidence="6 7" key="1">
    <citation type="submission" date="2023-11" db="EMBL/GenBank/DDBJ databases">
        <title>Draft genome sequence and annotation of the polyextremotolerant black yeast-like fungus Aureobasidium pullulans NRRL 62042.</title>
        <authorList>
            <person name="Dielentheis-Frenken M.R.E."/>
            <person name="Wibberg D."/>
            <person name="Blank L.M."/>
            <person name="Tiso T."/>
        </authorList>
    </citation>
    <scope>NUCLEOTIDE SEQUENCE [LARGE SCALE GENOMIC DNA]</scope>
    <source>
        <strain evidence="6 7">NRRL 62042</strain>
    </source>
</reference>
<dbReference type="PANTHER" id="PTHR21641:SF0">
    <property type="entry name" value="RNA-BINDING PROTEIN EIF1AD-RELATED"/>
    <property type="match status" value="1"/>
</dbReference>
<evidence type="ECO:0000313" key="7">
    <source>
        <dbReference type="Proteomes" id="UP001341245"/>
    </source>
</evidence>
<comment type="caution">
    <text evidence="6">The sequence shown here is derived from an EMBL/GenBank/DDBJ whole genome shotgun (WGS) entry which is preliminary data.</text>
</comment>
<dbReference type="InterPro" id="IPR001253">
    <property type="entry name" value="TIF_eIF-1A"/>
</dbReference>
<comment type="similarity">
    <text evidence="1">Belongs to the EIF1AD family.</text>
</comment>